<dbReference type="Proteomes" id="UP001346149">
    <property type="component" value="Unassembled WGS sequence"/>
</dbReference>
<name>A0AAN7MBA8_TRANT</name>
<evidence type="ECO:0000256" key="3">
    <source>
        <dbReference type="ARBA" id="ARBA00023015"/>
    </source>
</evidence>
<dbReference type="FunFam" id="1.10.10.60:FF:000349">
    <property type="entry name" value="Transcription factor MYB39"/>
    <property type="match status" value="1"/>
</dbReference>
<comment type="subcellular location">
    <subcellularLocation>
        <location evidence="1">Nucleus</location>
    </subcellularLocation>
</comment>
<dbReference type="GO" id="GO:0003677">
    <property type="term" value="F:DNA binding"/>
    <property type="evidence" value="ECO:0007669"/>
    <property type="project" value="UniProtKB-KW"/>
</dbReference>
<evidence type="ECO:0000259" key="9">
    <source>
        <dbReference type="PROSITE" id="PS51294"/>
    </source>
</evidence>
<dbReference type="CDD" id="cd00167">
    <property type="entry name" value="SANT"/>
    <property type="match status" value="2"/>
</dbReference>
<evidence type="ECO:0000256" key="4">
    <source>
        <dbReference type="ARBA" id="ARBA00023125"/>
    </source>
</evidence>
<keyword evidence="2" id="KW-0677">Repeat</keyword>
<gene>
    <name evidence="10" type="ORF">SAY86_001003</name>
</gene>
<dbReference type="SUPFAM" id="SSF46689">
    <property type="entry name" value="Homeodomain-like"/>
    <property type="match status" value="1"/>
</dbReference>
<feature type="domain" description="HTH myb-type" evidence="9">
    <location>
        <begin position="9"/>
        <end position="61"/>
    </location>
</feature>
<evidence type="ECO:0000256" key="2">
    <source>
        <dbReference type="ARBA" id="ARBA00022737"/>
    </source>
</evidence>
<keyword evidence="6" id="KW-0539">Nucleus</keyword>
<dbReference type="InterPro" id="IPR017930">
    <property type="entry name" value="Myb_dom"/>
</dbReference>
<evidence type="ECO:0000313" key="11">
    <source>
        <dbReference type="Proteomes" id="UP001346149"/>
    </source>
</evidence>
<keyword evidence="5" id="KW-0804">Transcription</keyword>
<evidence type="ECO:0000259" key="8">
    <source>
        <dbReference type="PROSITE" id="PS50090"/>
    </source>
</evidence>
<evidence type="ECO:0000256" key="7">
    <source>
        <dbReference type="SAM" id="MobiDB-lite"/>
    </source>
</evidence>
<keyword evidence="11" id="KW-1185">Reference proteome</keyword>
<dbReference type="InterPro" id="IPR015495">
    <property type="entry name" value="Myb_TF_plants"/>
</dbReference>
<keyword evidence="4" id="KW-0238">DNA-binding</keyword>
<feature type="region of interest" description="Disordered" evidence="7">
    <location>
        <begin position="375"/>
        <end position="396"/>
    </location>
</feature>
<dbReference type="GO" id="GO:0005634">
    <property type="term" value="C:nucleus"/>
    <property type="evidence" value="ECO:0007669"/>
    <property type="project" value="UniProtKB-SubCell"/>
</dbReference>
<feature type="domain" description="Myb-like" evidence="8">
    <location>
        <begin position="62"/>
        <end position="112"/>
    </location>
</feature>
<organism evidence="10 11">
    <name type="scientific">Trapa natans</name>
    <name type="common">Water chestnut</name>
    <dbReference type="NCBI Taxonomy" id="22666"/>
    <lineage>
        <taxon>Eukaryota</taxon>
        <taxon>Viridiplantae</taxon>
        <taxon>Streptophyta</taxon>
        <taxon>Embryophyta</taxon>
        <taxon>Tracheophyta</taxon>
        <taxon>Spermatophyta</taxon>
        <taxon>Magnoliopsida</taxon>
        <taxon>eudicotyledons</taxon>
        <taxon>Gunneridae</taxon>
        <taxon>Pentapetalae</taxon>
        <taxon>rosids</taxon>
        <taxon>malvids</taxon>
        <taxon>Myrtales</taxon>
        <taxon>Lythraceae</taxon>
        <taxon>Trapa</taxon>
    </lineage>
</organism>
<dbReference type="PANTHER" id="PTHR47994">
    <property type="entry name" value="F14D16.11-RELATED"/>
    <property type="match status" value="1"/>
</dbReference>
<evidence type="ECO:0000313" key="10">
    <source>
        <dbReference type="EMBL" id="KAK4802800.1"/>
    </source>
</evidence>
<feature type="compositionally biased region" description="Low complexity" evidence="7">
    <location>
        <begin position="341"/>
        <end position="352"/>
    </location>
</feature>
<feature type="region of interest" description="Disordered" evidence="7">
    <location>
        <begin position="328"/>
        <end position="361"/>
    </location>
</feature>
<dbReference type="PROSITE" id="PS51294">
    <property type="entry name" value="HTH_MYB"/>
    <property type="match status" value="2"/>
</dbReference>
<evidence type="ECO:0000256" key="1">
    <source>
        <dbReference type="ARBA" id="ARBA00004123"/>
    </source>
</evidence>
<dbReference type="Pfam" id="PF00249">
    <property type="entry name" value="Myb_DNA-binding"/>
    <property type="match status" value="2"/>
</dbReference>
<sequence>MGRCPSAAKSGLKKGPWDADEDKKLADYIKNHGTGSWISLPKLAGLNRCGKSCRLRWINYLRPDIKRGGFTEEEERTILRLHAILGNKWSAIAMQLPGRTDNEIKNFWNTHLKKKLVRMGCDPMTHEPRTDIMTCLKLLAMANDLRNSSSSSSLIGQSSQFDANAIKLQYLNKHLLQSSVDAAATSSLVNSTSLSHLLLLLQGNSILNSLSQMGNQPSFPLGVTTMFTDQPLHCSISSTTPSAIPTDHRLQLDPQVPFTAATFQDMPPGHPELGAQIGDQFFQGVGNLSSAEDVPWWGFDMTSESTGADGPSTMMTETTATISNLGDAAASTSGLHGGGSESSSPWRESGSSYDPWRESGSSYDPWGEIFIDDPAYHSTEPYSNMPASQPAGIYIP</sequence>
<proteinExistence type="predicted"/>
<dbReference type="AlphaFoldDB" id="A0AAN7MBA8"/>
<reference evidence="10 11" key="1">
    <citation type="journal article" date="2023" name="Hortic Res">
        <title>Pangenome of water caltrop reveals structural variations and asymmetric subgenome divergence after allopolyploidization.</title>
        <authorList>
            <person name="Zhang X."/>
            <person name="Chen Y."/>
            <person name="Wang L."/>
            <person name="Yuan Y."/>
            <person name="Fang M."/>
            <person name="Shi L."/>
            <person name="Lu R."/>
            <person name="Comes H.P."/>
            <person name="Ma Y."/>
            <person name="Chen Y."/>
            <person name="Huang G."/>
            <person name="Zhou Y."/>
            <person name="Zheng Z."/>
            <person name="Qiu Y."/>
        </authorList>
    </citation>
    <scope>NUCLEOTIDE SEQUENCE [LARGE SCALE GENOMIC DNA]</scope>
    <source>
        <strain evidence="10">F231</strain>
    </source>
</reference>
<accession>A0AAN7MBA8</accession>
<feature type="domain" description="HTH myb-type" evidence="9">
    <location>
        <begin position="62"/>
        <end position="116"/>
    </location>
</feature>
<dbReference type="InterPro" id="IPR001005">
    <property type="entry name" value="SANT/Myb"/>
</dbReference>
<evidence type="ECO:0000256" key="5">
    <source>
        <dbReference type="ARBA" id="ARBA00023163"/>
    </source>
</evidence>
<evidence type="ECO:0000256" key="6">
    <source>
        <dbReference type="ARBA" id="ARBA00023242"/>
    </source>
</evidence>
<dbReference type="FunFam" id="1.10.10.60:FF:000015">
    <property type="entry name" value="Transcription factor RAX3"/>
    <property type="match status" value="1"/>
</dbReference>
<dbReference type="SMART" id="SM00717">
    <property type="entry name" value="SANT"/>
    <property type="match status" value="2"/>
</dbReference>
<feature type="domain" description="Myb-like" evidence="8">
    <location>
        <begin position="9"/>
        <end position="61"/>
    </location>
</feature>
<dbReference type="EMBL" id="JAXQNO010000002">
    <property type="protein sequence ID" value="KAK4802800.1"/>
    <property type="molecule type" value="Genomic_DNA"/>
</dbReference>
<dbReference type="PANTHER" id="PTHR47994:SF5">
    <property type="entry name" value="F14D16.11-RELATED"/>
    <property type="match status" value="1"/>
</dbReference>
<keyword evidence="3" id="KW-0805">Transcription regulation</keyword>
<comment type="caution">
    <text evidence="10">The sequence shown here is derived from an EMBL/GenBank/DDBJ whole genome shotgun (WGS) entry which is preliminary data.</text>
</comment>
<dbReference type="InterPro" id="IPR009057">
    <property type="entry name" value="Homeodomain-like_sf"/>
</dbReference>
<dbReference type="PROSITE" id="PS50090">
    <property type="entry name" value="MYB_LIKE"/>
    <property type="match status" value="2"/>
</dbReference>
<protein>
    <submittedName>
        <fullName evidence="10">Uncharacterized protein</fullName>
    </submittedName>
</protein>
<dbReference type="Gene3D" id="1.10.10.60">
    <property type="entry name" value="Homeodomain-like"/>
    <property type="match status" value="2"/>
</dbReference>